<evidence type="ECO:0000256" key="4">
    <source>
        <dbReference type="ARBA" id="ARBA00023163"/>
    </source>
</evidence>
<gene>
    <name evidence="6" type="ORF">CAL15_13005</name>
</gene>
<dbReference type="EMBL" id="CP021111">
    <property type="protein sequence ID" value="ARP95222.1"/>
    <property type="molecule type" value="Genomic_DNA"/>
</dbReference>
<dbReference type="InterPro" id="IPR005119">
    <property type="entry name" value="LysR_subst-bd"/>
</dbReference>
<keyword evidence="2" id="KW-0805">Transcription regulation</keyword>
<dbReference type="Gene3D" id="3.40.190.10">
    <property type="entry name" value="Periplasmic binding protein-like II"/>
    <property type="match status" value="1"/>
</dbReference>
<keyword evidence="4" id="KW-0804">Transcription</keyword>
<evidence type="ECO:0000313" key="6">
    <source>
        <dbReference type="EMBL" id="ARP95222.1"/>
    </source>
</evidence>
<proteinExistence type="inferred from homology"/>
<keyword evidence="7" id="KW-1185">Reference proteome</keyword>
<comment type="similarity">
    <text evidence="1">Belongs to the LysR transcriptional regulatory family.</text>
</comment>
<reference evidence="6 7" key="1">
    <citation type="submission" date="2017-05" db="EMBL/GenBank/DDBJ databases">
        <title>Complete and WGS of Bordetella genogroups.</title>
        <authorList>
            <person name="Spilker T."/>
            <person name="LiPuma J."/>
        </authorList>
    </citation>
    <scope>NUCLEOTIDE SEQUENCE [LARGE SCALE GENOMIC DNA]</scope>
    <source>
        <strain evidence="6 7">AU7206</strain>
    </source>
</reference>
<evidence type="ECO:0000256" key="2">
    <source>
        <dbReference type="ARBA" id="ARBA00023015"/>
    </source>
</evidence>
<dbReference type="AlphaFoldDB" id="A0A1W6ZD91"/>
<dbReference type="PANTHER" id="PTHR30346:SF28">
    <property type="entry name" value="HTH-TYPE TRANSCRIPTIONAL REGULATOR CYNR"/>
    <property type="match status" value="1"/>
</dbReference>
<name>A0A1W6ZD91_9BORD</name>
<dbReference type="Proteomes" id="UP000194161">
    <property type="component" value="Chromosome"/>
</dbReference>
<dbReference type="RefSeq" id="WP_086078987.1">
    <property type="nucleotide sequence ID" value="NZ_CP021111.1"/>
</dbReference>
<dbReference type="SUPFAM" id="SSF53850">
    <property type="entry name" value="Periplasmic binding protein-like II"/>
    <property type="match status" value="1"/>
</dbReference>
<organism evidence="6 7">
    <name type="scientific">Bordetella genomosp. 13</name>
    <dbReference type="NCBI Taxonomy" id="463040"/>
    <lineage>
        <taxon>Bacteria</taxon>
        <taxon>Pseudomonadati</taxon>
        <taxon>Pseudomonadota</taxon>
        <taxon>Betaproteobacteria</taxon>
        <taxon>Burkholderiales</taxon>
        <taxon>Alcaligenaceae</taxon>
        <taxon>Bordetella</taxon>
    </lineage>
</organism>
<dbReference type="KEGG" id="bgm:CAL15_13005"/>
<evidence type="ECO:0000256" key="1">
    <source>
        <dbReference type="ARBA" id="ARBA00009437"/>
    </source>
</evidence>
<protein>
    <recommendedName>
        <fullName evidence="5">LysR substrate-binding domain-containing protein</fullName>
    </recommendedName>
</protein>
<sequence>MIDAGRILLGHARTMLASSQHARRELENLASAPRGHVTIGMLPLVALQCAAALARQFKARFPLAMLTITEGLSLHLRNPLSEDRLDIAVLFDPRPAPLISNTSCWPGSTWCWSRPPMPSPCTPTSR</sequence>
<evidence type="ECO:0000259" key="5">
    <source>
        <dbReference type="Pfam" id="PF03466"/>
    </source>
</evidence>
<dbReference type="GO" id="GO:0003700">
    <property type="term" value="F:DNA-binding transcription factor activity"/>
    <property type="evidence" value="ECO:0007669"/>
    <property type="project" value="TreeGrafter"/>
</dbReference>
<dbReference type="GO" id="GO:0032993">
    <property type="term" value="C:protein-DNA complex"/>
    <property type="evidence" value="ECO:0007669"/>
    <property type="project" value="TreeGrafter"/>
</dbReference>
<accession>A0A1W6ZD91</accession>
<evidence type="ECO:0000313" key="7">
    <source>
        <dbReference type="Proteomes" id="UP000194161"/>
    </source>
</evidence>
<feature type="domain" description="LysR substrate-binding" evidence="5">
    <location>
        <begin position="32"/>
        <end position="98"/>
    </location>
</feature>
<evidence type="ECO:0000256" key="3">
    <source>
        <dbReference type="ARBA" id="ARBA00023125"/>
    </source>
</evidence>
<dbReference type="STRING" id="463040.CAL15_13005"/>
<dbReference type="Pfam" id="PF03466">
    <property type="entry name" value="LysR_substrate"/>
    <property type="match status" value="1"/>
</dbReference>
<keyword evidence="3" id="KW-0238">DNA-binding</keyword>
<dbReference type="PANTHER" id="PTHR30346">
    <property type="entry name" value="TRANSCRIPTIONAL DUAL REGULATOR HCAR-RELATED"/>
    <property type="match status" value="1"/>
</dbReference>
<dbReference type="GO" id="GO:0003677">
    <property type="term" value="F:DNA binding"/>
    <property type="evidence" value="ECO:0007669"/>
    <property type="project" value="UniProtKB-KW"/>
</dbReference>